<dbReference type="EMBL" id="LR796228">
    <property type="protein sequence ID" value="CAB4128095.1"/>
    <property type="molecule type" value="Genomic_DNA"/>
</dbReference>
<reference evidence="1" key="1">
    <citation type="submission" date="2020-04" db="EMBL/GenBank/DDBJ databases">
        <authorList>
            <person name="Chiriac C."/>
            <person name="Salcher M."/>
            <person name="Ghai R."/>
            <person name="Kavagutti S V."/>
        </authorList>
    </citation>
    <scope>NUCLEOTIDE SEQUENCE</scope>
</reference>
<evidence type="ECO:0000313" key="1">
    <source>
        <dbReference type="EMBL" id="CAB4128095.1"/>
    </source>
</evidence>
<organism evidence="1">
    <name type="scientific">uncultured Caudovirales phage</name>
    <dbReference type="NCBI Taxonomy" id="2100421"/>
    <lineage>
        <taxon>Viruses</taxon>
        <taxon>Duplodnaviria</taxon>
        <taxon>Heunggongvirae</taxon>
        <taxon>Uroviricota</taxon>
        <taxon>Caudoviricetes</taxon>
        <taxon>Peduoviridae</taxon>
        <taxon>Maltschvirus</taxon>
        <taxon>Maltschvirus maltsch</taxon>
    </lineage>
</organism>
<proteinExistence type="predicted"/>
<dbReference type="SUPFAM" id="SSF46785">
    <property type="entry name" value="Winged helix' DNA-binding domain"/>
    <property type="match status" value="1"/>
</dbReference>
<name>A0A6J5L2Z2_9CAUD</name>
<protein>
    <submittedName>
        <fullName evidence="1">Uncharacterized protein</fullName>
    </submittedName>
</protein>
<gene>
    <name evidence="1" type="ORF">UFOVP102_15</name>
</gene>
<dbReference type="InterPro" id="IPR036390">
    <property type="entry name" value="WH_DNA-bd_sf"/>
</dbReference>
<sequence length="104" mass="11676">MNLSTFDHPRVRNSDPMTSWVAAGSAKDLAKAHATKIIQCLKDHGSLGKDGIAHFTGLESMQVARRLHELEREGEICLTGNVVKSKSNRLEREWKITPIQRELL</sequence>
<accession>A0A6J5L2Z2</accession>